<dbReference type="EMBL" id="CM004471">
    <property type="protein sequence ID" value="OCT86358.1"/>
    <property type="molecule type" value="Genomic_DNA"/>
</dbReference>
<protein>
    <submittedName>
        <fullName evidence="1">Uncharacterized protein</fullName>
    </submittedName>
</protein>
<evidence type="ECO:0000313" key="1">
    <source>
        <dbReference type="EMBL" id="OCT86358.1"/>
    </source>
</evidence>
<accession>A0A974HQN4</accession>
<evidence type="ECO:0000313" key="2">
    <source>
        <dbReference type="Proteomes" id="UP000694892"/>
    </source>
</evidence>
<dbReference type="Proteomes" id="UP000694892">
    <property type="component" value="Chromosome 3S"/>
</dbReference>
<dbReference type="AlphaFoldDB" id="A0A974HQN4"/>
<organism evidence="1 2">
    <name type="scientific">Xenopus laevis</name>
    <name type="common">African clawed frog</name>
    <dbReference type="NCBI Taxonomy" id="8355"/>
    <lineage>
        <taxon>Eukaryota</taxon>
        <taxon>Metazoa</taxon>
        <taxon>Chordata</taxon>
        <taxon>Craniata</taxon>
        <taxon>Vertebrata</taxon>
        <taxon>Euteleostomi</taxon>
        <taxon>Amphibia</taxon>
        <taxon>Batrachia</taxon>
        <taxon>Anura</taxon>
        <taxon>Pipoidea</taxon>
        <taxon>Pipidae</taxon>
        <taxon>Xenopodinae</taxon>
        <taxon>Xenopus</taxon>
        <taxon>Xenopus</taxon>
    </lineage>
</organism>
<proteinExistence type="predicted"/>
<sequence>MWSQHSPWLPHSLQHFLPGSQHASELPLLTAELQLSEATWACTYRVFTCLGDGTLHVEVPSPSLLSLAMATTSLRT</sequence>
<name>A0A974HQN4_XENLA</name>
<gene>
    <name evidence="1" type="ORF">XELAEV_18020052mg</name>
</gene>
<reference evidence="2" key="1">
    <citation type="journal article" date="2016" name="Nature">
        <title>Genome evolution in the allotetraploid frog Xenopus laevis.</title>
        <authorList>
            <person name="Session A.M."/>
            <person name="Uno Y."/>
            <person name="Kwon T."/>
            <person name="Chapman J.A."/>
            <person name="Toyoda A."/>
            <person name="Takahashi S."/>
            <person name="Fukui A."/>
            <person name="Hikosaka A."/>
            <person name="Suzuki A."/>
            <person name="Kondo M."/>
            <person name="van Heeringen S.J."/>
            <person name="Quigley I."/>
            <person name="Heinz S."/>
            <person name="Ogino H."/>
            <person name="Ochi H."/>
            <person name="Hellsten U."/>
            <person name="Lyons J.B."/>
            <person name="Simakov O."/>
            <person name="Putnam N."/>
            <person name="Stites J."/>
            <person name="Kuroki Y."/>
            <person name="Tanaka T."/>
            <person name="Michiue T."/>
            <person name="Watanabe M."/>
            <person name="Bogdanovic O."/>
            <person name="Lister R."/>
            <person name="Georgiou G."/>
            <person name="Paranjpe S.S."/>
            <person name="van Kruijsbergen I."/>
            <person name="Shu S."/>
            <person name="Carlson J."/>
            <person name="Kinoshita T."/>
            <person name="Ohta Y."/>
            <person name="Mawaribuchi S."/>
            <person name="Jenkins J."/>
            <person name="Grimwood J."/>
            <person name="Schmutz J."/>
            <person name="Mitros T."/>
            <person name="Mozaffari S.V."/>
            <person name="Suzuki Y."/>
            <person name="Haramoto Y."/>
            <person name="Yamamoto T.S."/>
            <person name="Takagi C."/>
            <person name="Heald R."/>
            <person name="Miller K."/>
            <person name="Haudenschild C."/>
            <person name="Kitzman J."/>
            <person name="Nakayama T."/>
            <person name="Izutsu Y."/>
            <person name="Robert J."/>
            <person name="Fortriede J."/>
            <person name="Burns K."/>
            <person name="Lotay V."/>
            <person name="Karimi K."/>
            <person name="Yasuoka Y."/>
            <person name="Dichmann D.S."/>
            <person name="Flajnik M.F."/>
            <person name="Houston D.W."/>
            <person name="Shendure J."/>
            <person name="DuPasquier L."/>
            <person name="Vize P.D."/>
            <person name="Zorn A.M."/>
            <person name="Ito M."/>
            <person name="Marcotte E.M."/>
            <person name="Wallingford J.B."/>
            <person name="Ito Y."/>
            <person name="Asashima M."/>
            <person name="Ueno N."/>
            <person name="Matsuda Y."/>
            <person name="Veenstra G.J."/>
            <person name="Fujiyama A."/>
            <person name="Harland R.M."/>
            <person name="Taira M."/>
            <person name="Rokhsar D.S."/>
        </authorList>
    </citation>
    <scope>NUCLEOTIDE SEQUENCE [LARGE SCALE GENOMIC DNA]</scope>
    <source>
        <strain evidence="2">J</strain>
    </source>
</reference>